<gene>
    <name evidence="1" type="ORF">C1I89_09855</name>
</gene>
<dbReference type="PROSITE" id="PS51257">
    <property type="entry name" value="PROKAR_LIPOPROTEIN"/>
    <property type="match status" value="1"/>
</dbReference>
<comment type="caution">
    <text evidence="1">The sequence shown here is derived from an EMBL/GenBank/DDBJ whole genome shotgun (WGS) entry which is preliminary data.</text>
</comment>
<protein>
    <submittedName>
        <fullName evidence="1">DUF3313 domain-containing protein</fullName>
    </submittedName>
</protein>
<name>A0A2N8KM12_9BURK</name>
<reference evidence="1 2" key="1">
    <citation type="submission" date="2018-01" db="EMBL/GenBank/DDBJ databases">
        <title>The draft genome of an aniline degradation strain ANB-1.</title>
        <authorList>
            <person name="Zhang L."/>
            <person name="Jiang J."/>
        </authorList>
    </citation>
    <scope>NUCLEOTIDE SEQUENCE [LARGE SCALE GENOMIC DNA]</scope>
    <source>
        <strain evidence="1 2">ANB-1</strain>
    </source>
</reference>
<proteinExistence type="predicted"/>
<dbReference type="InterPro" id="IPR021747">
    <property type="entry name" value="DUF3313"/>
</dbReference>
<organism evidence="1 2">
    <name type="scientific">Achromobacter pulmonis</name>
    <dbReference type="NCBI Taxonomy" id="1389932"/>
    <lineage>
        <taxon>Bacteria</taxon>
        <taxon>Pseudomonadati</taxon>
        <taxon>Pseudomonadota</taxon>
        <taxon>Betaproteobacteria</taxon>
        <taxon>Burkholderiales</taxon>
        <taxon>Alcaligenaceae</taxon>
        <taxon>Achromobacter</taxon>
    </lineage>
</organism>
<keyword evidence="2" id="KW-1185">Reference proteome</keyword>
<dbReference type="RefSeq" id="WP_102772557.1">
    <property type="nucleotide sequence ID" value="NZ_POQS01000002.1"/>
</dbReference>
<evidence type="ECO:0000313" key="2">
    <source>
        <dbReference type="Proteomes" id="UP000235994"/>
    </source>
</evidence>
<dbReference type="Proteomes" id="UP000235994">
    <property type="component" value="Unassembled WGS sequence"/>
</dbReference>
<dbReference type="AlphaFoldDB" id="A0A2N8KM12"/>
<dbReference type="Pfam" id="PF11769">
    <property type="entry name" value="DUF3313"/>
    <property type="match status" value="1"/>
</dbReference>
<dbReference type="EMBL" id="POQS01000002">
    <property type="protein sequence ID" value="PND34491.1"/>
    <property type="molecule type" value="Genomic_DNA"/>
</dbReference>
<accession>A0A2N8KM12</accession>
<sequence>MNIRLTIAACCTAVGLAGCTNLPDAQDYSTSLGASQQQMREDPEWSAGRVWVRPGPALSSQYDKKLILEKVEYIQGDRPDDLKLSSDPALRERALAYVNEALRREFSQAGYRLLDTPAPRAMRVRAAITGTFRNDRDPRAMEYIPIGFLIGQGVKAAGFRDQSVRLLVEATVRDAGSNELLIASVGTVTGANLPADHEPTVDDMRSAVDEWARRVREQFERIRQEGLPEDAA</sequence>
<evidence type="ECO:0000313" key="1">
    <source>
        <dbReference type="EMBL" id="PND34491.1"/>
    </source>
</evidence>